<reference evidence="1" key="1">
    <citation type="submission" date="2020-11" db="EMBL/GenBank/DDBJ databases">
        <title>Bacterial whole genome sequence for Panacibacter sp. DH6.</title>
        <authorList>
            <person name="Le V."/>
            <person name="Ko S."/>
            <person name="Ahn C.-Y."/>
            <person name="Oh H.-M."/>
        </authorList>
    </citation>
    <scope>NUCLEOTIDE SEQUENCE</scope>
    <source>
        <strain evidence="1">DH6</strain>
    </source>
</reference>
<organism evidence="1 2">
    <name type="scientific">Panacibacter microcysteis</name>
    <dbReference type="NCBI Taxonomy" id="2793269"/>
    <lineage>
        <taxon>Bacteria</taxon>
        <taxon>Pseudomonadati</taxon>
        <taxon>Bacteroidota</taxon>
        <taxon>Chitinophagia</taxon>
        <taxon>Chitinophagales</taxon>
        <taxon>Chitinophagaceae</taxon>
        <taxon>Panacibacter</taxon>
    </lineage>
</organism>
<dbReference type="PROSITE" id="PS51257">
    <property type="entry name" value="PROKAR_LIPOPROTEIN"/>
    <property type="match status" value="1"/>
</dbReference>
<name>A0A931GZY6_9BACT</name>
<dbReference type="InterPro" id="IPR046713">
    <property type="entry name" value="DUF6786"/>
</dbReference>
<protein>
    <recommendedName>
        <fullName evidence="3">Lipoprotein</fullName>
    </recommendedName>
</protein>
<keyword evidence="2" id="KW-1185">Reference proteome</keyword>
<dbReference type="Proteomes" id="UP000628448">
    <property type="component" value="Unassembled WGS sequence"/>
</dbReference>
<sequence>MNSVIKYCIASSSLVLMFSCNNEPGKKNTTTDTTAATHSYSYDKSFLKKHNEGAFELVSDDSTARVLLSADYQGRVITSTAEGNDGTSFGWLNYNLIGGAEKKKQFNPFGGEERLWLGPEGGQFSLYFKGGDSFNINHWQVPFLIDTFTFSLDQYSKNSATFTRKAQLTNYSGTVFDISLERTINLLSKDNVATAISTNIPANVKLVGYETINKLTNTGKEDWTKEKGLLSIWLLGMFTPSPKTVVIIPFKPVANARTFITDNYFGEIPADRLQVKDSVLYFTCDGKFRSKIGLSPAIAKPIAAGFDFEKNVLTVVIPEVHPDAPYVNSKWEIQKEPYKGDVINSYNDGPLQDGTQMGPFFEIESSSPALALKQNETGTYRQVTCHFTGDYNSLKTMARQLLGVNLDDIKK</sequence>
<accession>A0A931GZY6</accession>
<dbReference type="EMBL" id="JADWYR010000002">
    <property type="protein sequence ID" value="MBG9378393.1"/>
    <property type="molecule type" value="Genomic_DNA"/>
</dbReference>
<proteinExistence type="predicted"/>
<evidence type="ECO:0000313" key="1">
    <source>
        <dbReference type="EMBL" id="MBG9378393.1"/>
    </source>
</evidence>
<evidence type="ECO:0000313" key="2">
    <source>
        <dbReference type="Proteomes" id="UP000628448"/>
    </source>
</evidence>
<dbReference type="Pfam" id="PF20583">
    <property type="entry name" value="DUF6786"/>
    <property type="match status" value="1"/>
</dbReference>
<gene>
    <name evidence="1" type="ORF">I5907_19300</name>
</gene>
<dbReference type="RefSeq" id="WP_196992428.1">
    <property type="nucleotide sequence ID" value="NZ_JADWYR010000002.1"/>
</dbReference>
<evidence type="ECO:0008006" key="3">
    <source>
        <dbReference type="Google" id="ProtNLM"/>
    </source>
</evidence>
<comment type="caution">
    <text evidence="1">The sequence shown here is derived from an EMBL/GenBank/DDBJ whole genome shotgun (WGS) entry which is preliminary data.</text>
</comment>
<dbReference type="AlphaFoldDB" id="A0A931GZY6"/>